<evidence type="ECO:0000313" key="15">
    <source>
        <dbReference type="EMBL" id="BCO26708.1"/>
    </source>
</evidence>
<protein>
    <submittedName>
        <fullName evidence="15">Cytochrome b561</fullName>
    </submittedName>
</protein>
<keyword evidence="16" id="KW-1185">Reference proteome</keyword>
<keyword evidence="3" id="KW-0813">Transport</keyword>
<dbReference type="Pfam" id="PF01292">
    <property type="entry name" value="Ni_hydr_CYTB"/>
    <property type="match status" value="1"/>
</dbReference>
<keyword evidence="4" id="KW-1003">Cell membrane</keyword>
<evidence type="ECO:0000256" key="8">
    <source>
        <dbReference type="ARBA" id="ARBA00022982"/>
    </source>
</evidence>
<feature type="domain" description="Cytochrome b561 bacterial/Ni-hydrogenase" evidence="14">
    <location>
        <begin position="11"/>
        <end position="187"/>
    </location>
</feature>
<dbReference type="InterPro" id="IPR052168">
    <property type="entry name" value="Cytochrome_b561_oxidase"/>
</dbReference>
<feature type="transmembrane region" description="Helical" evidence="13">
    <location>
        <begin position="21"/>
        <end position="42"/>
    </location>
</feature>
<dbReference type="SUPFAM" id="SSF81342">
    <property type="entry name" value="Transmembrane di-heme cytochromes"/>
    <property type="match status" value="1"/>
</dbReference>
<evidence type="ECO:0000256" key="13">
    <source>
        <dbReference type="SAM" id="Phobius"/>
    </source>
</evidence>
<dbReference type="InterPro" id="IPR016174">
    <property type="entry name" value="Di-haem_cyt_TM"/>
</dbReference>
<feature type="transmembrane region" description="Helical" evidence="13">
    <location>
        <begin position="96"/>
        <end position="116"/>
    </location>
</feature>
<evidence type="ECO:0000256" key="5">
    <source>
        <dbReference type="ARBA" id="ARBA00022617"/>
    </source>
</evidence>
<evidence type="ECO:0000259" key="14">
    <source>
        <dbReference type="Pfam" id="PF01292"/>
    </source>
</evidence>
<evidence type="ECO:0000256" key="2">
    <source>
        <dbReference type="ARBA" id="ARBA00004651"/>
    </source>
</evidence>
<gene>
    <name evidence="15" type="ORF">MIZ03_1591</name>
</gene>
<reference evidence="15 16" key="1">
    <citation type="journal article" date="2021" name="Microbiol. Spectr.">
        <title>A Single Bacterium Capable of Oxidation and Reduction of Iron at Circumneutral pH.</title>
        <authorList>
            <person name="Kato S."/>
            <person name="Ohkuma M."/>
        </authorList>
    </citation>
    <scope>NUCLEOTIDE SEQUENCE [LARGE SCALE GENOMIC DNA]</scope>
    <source>
        <strain evidence="15 16">MIZ03</strain>
    </source>
</reference>
<evidence type="ECO:0000313" key="16">
    <source>
        <dbReference type="Proteomes" id="UP000824366"/>
    </source>
</evidence>
<accession>A0ABM7MKC5</accession>
<organism evidence="15 16">
    <name type="scientific">Rhodoferax lithotrophicus</name>
    <dbReference type="NCBI Taxonomy" id="2798804"/>
    <lineage>
        <taxon>Bacteria</taxon>
        <taxon>Pseudomonadati</taxon>
        <taxon>Pseudomonadota</taxon>
        <taxon>Betaproteobacteria</taxon>
        <taxon>Burkholderiales</taxon>
        <taxon>Comamonadaceae</taxon>
        <taxon>Rhodoferax</taxon>
    </lineage>
</organism>
<keyword evidence="9 13" id="KW-1133">Transmembrane helix</keyword>
<evidence type="ECO:0000256" key="6">
    <source>
        <dbReference type="ARBA" id="ARBA00022692"/>
    </source>
</evidence>
<feature type="transmembrane region" description="Helical" evidence="13">
    <location>
        <begin position="158"/>
        <end position="177"/>
    </location>
</feature>
<sequence length="192" mass="21073">MNFMHPSSTPHYDVLSRAFHWITAIVVTIAFILGPGGFGRLMRQGMDPATHIDIVWHETLGMLVLVLTVLRLLWVALRPAAPQIPMAPRIHMMAKLMHLALWTLLLLLPITALLALGGKAHPLTLLGGVRIDQIPLMTNSALAKLLDWGDVHGLLGDAIMWLAGLHAAAAIYHHMVLKDGVLSTMLPPKKPR</sequence>
<dbReference type="Proteomes" id="UP000824366">
    <property type="component" value="Chromosome"/>
</dbReference>
<evidence type="ECO:0000256" key="11">
    <source>
        <dbReference type="ARBA" id="ARBA00023136"/>
    </source>
</evidence>
<evidence type="ECO:0000256" key="10">
    <source>
        <dbReference type="ARBA" id="ARBA00023004"/>
    </source>
</evidence>
<keyword evidence="10" id="KW-0408">Iron</keyword>
<evidence type="ECO:0000256" key="9">
    <source>
        <dbReference type="ARBA" id="ARBA00022989"/>
    </source>
</evidence>
<dbReference type="InterPro" id="IPR011577">
    <property type="entry name" value="Cyt_b561_bac/Ni-Hgenase"/>
</dbReference>
<feature type="transmembrane region" description="Helical" evidence="13">
    <location>
        <begin position="54"/>
        <end position="75"/>
    </location>
</feature>
<keyword evidence="8" id="KW-0249">Electron transport</keyword>
<comment type="cofactor">
    <cofactor evidence="1">
        <name>heme b</name>
        <dbReference type="ChEBI" id="CHEBI:60344"/>
    </cofactor>
</comment>
<dbReference type="EMBL" id="AP024238">
    <property type="protein sequence ID" value="BCO26708.1"/>
    <property type="molecule type" value="Genomic_DNA"/>
</dbReference>
<keyword evidence="11 13" id="KW-0472">Membrane</keyword>
<name>A0ABM7MKC5_9BURK</name>
<keyword evidence="7" id="KW-0479">Metal-binding</keyword>
<evidence type="ECO:0000256" key="4">
    <source>
        <dbReference type="ARBA" id="ARBA00022475"/>
    </source>
</evidence>
<comment type="subcellular location">
    <subcellularLocation>
        <location evidence="2">Cell membrane</location>
        <topology evidence="2">Multi-pass membrane protein</topology>
    </subcellularLocation>
</comment>
<dbReference type="Gene3D" id="1.20.950.20">
    <property type="entry name" value="Transmembrane di-heme cytochromes, Chain C"/>
    <property type="match status" value="1"/>
</dbReference>
<keyword evidence="6 13" id="KW-0812">Transmembrane</keyword>
<evidence type="ECO:0000256" key="3">
    <source>
        <dbReference type="ARBA" id="ARBA00022448"/>
    </source>
</evidence>
<dbReference type="PANTHER" id="PTHR30529">
    <property type="entry name" value="CYTOCHROME B561"/>
    <property type="match status" value="1"/>
</dbReference>
<evidence type="ECO:0000256" key="12">
    <source>
        <dbReference type="ARBA" id="ARBA00037975"/>
    </source>
</evidence>
<proteinExistence type="inferred from homology"/>
<keyword evidence="5" id="KW-0349">Heme</keyword>
<evidence type="ECO:0000256" key="1">
    <source>
        <dbReference type="ARBA" id="ARBA00001970"/>
    </source>
</evidence>
<dbReference type="PANTHER" id="PTHR30529:SF1">
    <property type="entry name" value="CYTOCHROME B561 HOMOLOG 2"/>
    <property type="match status" value="1"/>
</dbReference>
<evidence type="ECO:0000256" key="7">
    <source>
        <dbReference type="ARBA" id="ARBA00022723"/>
    </source>
</evidence>
<comment type="similarity">
    <text evidence="12">Belongs to the cytochrome b561 family.</text>
</comment>